<proteinExistence type="predicted"/>
<dbReference type="AlphaFoldDB" id="A0A9E6UQR8"/>
<sequence>MRVADPVDEAGETELLELLEAARDVGARDRELPGQLVGVHRAADDEQIAVDLRDRAVHAPARAHLSPMQDEAFHQRRHL</sequence>
<organism evidence="1 2">
    <name type="scientific">Chenggangzhangella methanolivorans</name>
    <dbReference type="NCBI Taxonomy" id="1437009"/>
    <lineage>
        <taxon>Bacteria</taxon>
        <taxon>Pseudomonadati</taxon>
        <taxon>Pseudomonadota</taxon>
        <taxon>Alphaproteobacteria</taxon>
        <taxon>Hyphomicrobiales</taxon>
        <taxon>Methylopilaceae</taxon>
        <taxon>Chenggangzhangella</taxon>
    </lineage>
</organism>
<reference evidence="1" key="1">
    <citation type="submission" date="2021-08" db="EMBL/GenBank/DDBJ databases">
        <authorList>
            <person name="Zhang H."/>
            <person name="Xu M."/>
            <person name="Yu Z."/>
            <person name="Yang L."/>
            <person name="Cai Y."/>
        </authorList>
    </citation>
    <scope>NUCLEOTIDE SEQUENCE</scope>
    <source>
        <strain evidence="1">CHL1</strain>
    </source>
</reference>
<name>A0A9E6UQR8_9HYPH</name>
<protein>
    <submittedName>
        <fullName evidence="1">Uncharacterized protein</fullName>
    </submittedName>
</protein>
<dbReference type="RefSeq" id="WP_261404637.1">
    <property type="nucleotide sequence ID" value="NZ_CP081869.1"/>
</dbReference>
<dbReference type="KEGG" id="cmet:K6K41_07875"/>
<dbReference type="Proteomes" id="UP000825701">
    <property type="component" value="Chromosome"/>
</dbReference>
<accession>A0A9E6UQR8</accession>
<gene>
    <name evidence="1" type="ORF">K6K41_07875</name>
</gene>
<evidence type="ECO:0000313" key="2">
    <source>
        <dbReference type="Proteomes" id="UP000825701"/>
    </source>
</evidence>
<keyword evidence="2" id="KW-1185">Reference proteome</keyword>
<dbReference type="EMBL" id="CP081869">
    <property type="protein sequence ID" value="QZO01370.1"/>
    <property type="molecule type" value="Genomic_DNA"/>
</dbReference>
<evidence type="ECO:0000313" key="1">
    <source>
        <dbReference type="EMBL" id="QZO01370.1"/>
    </source>
</evidence>